<dbReference type="RefSeq" id="WP_050726403.1">
    <property type="nucleotide sequence ID" value="NZ_CP012332.1"/>
</dbReference>
<keyword evidence="4" id="KW-0274">FAD</keyword>
<dbReference type="GO" id="GO:0050136">
    <property type="term" value="F:NADH dehydrogenase (quinone) (non-electrogenic) activity"/>
    <property type="evidence" value="ECO:0007669"/>
    <property type="project" value="UniProtKB-EC"/>
</dbReference>
<dbReference type="OrthoDB" id="9781621at2"/>
<keyword evidence="8" id="KW-0472">Membrane</keyword>
<dbReference type="PRINTS" id="PR00368">
    <property type="entry name" value="FADPNR"/>
</dbReference>
<evidence type="ECO:0000256" key="3">
    <source>
        <dbReference type="ARBA" id="ARBA00022630"/>
    </source>
</evidence>
<evidence type="ECO:0000259" key="9">
    <source>
        <dbReference type="Pfam" id="PF07992"/>
    </source>
</evidence>
<sequence length="447" mass="49027">MAPHVLIIGGGFGGLTAAKSLKHAPVKVTLVDRCNHHLFAPLLYQVATSGLSTSEVATPIRSVLRKQENTRVLLDEVKDIDLENREVTLRDERPLSYEYLIVAAGAQTNYFGNLEWSSNSLGLKDLDDAIELRRRVLLAFEAAERTADDEARRKLLTFVVIGGGPTGVELAGALAELSRRTLARDFRVARPAEARIVLLEMLPRILPAFDESLAEKAARHLGELGVEVMTGEKVTSIDEDGVHVGGELLESGTVTWAAGVQARPLTARLGVALDRGGRVIVGDDCSIPGHPEAFVIGDMASFRGPEGKPLPGVAPVAMQQARSVAANIGRTLGGEARKPFSYRDKGVMATVGRSRAVLEMGRLRVDGFLAWLAWVFVHVFYLIGFRNRAFVLAEWAFSYFTYRKGARLITGRRIEAGKPARLVEPSEIDVERMQARRREEEERPPLH</sequence>
<dbReference type="PANTHER" id="PTHR43706:SF47">
    <property type="entry name" value="EXTERNAL NADH-UBIQUINONE OXIDOREDUCTASE 1, MITOCHONDRIAL-RELATED"/>
    <property type="match status" value="1"/>
</dbReference>
<dbReference type="InterPro" id="IPR036188">
    <property type="entry name" value="FAD/NAD-bd_sf"/>
</dbReference>
<dbReference type="KEGG" id="vin:AKJ08_2583"/>
<keyword evidence="11" id="KW-1185">Reference proteome</keyword>
<dbReference type="SUPFAM" id="SSF51905">
    <property type="entry name" value="FAD/NAD(P)-binding domain"/>
    <property type="match status" value="1"/>
</dbReference>
<protein>
    <recommendedName>
        <fullName evidence="2">NADH:ubiquinone reductase (non-electrogenic)</fullName>
        <ecNumber evidence="2">1.6.5.9</ecNumber>
    </recommendedName>
</protein>
<evidence type="ECO:0000256" key="8">
    <source>
        <dbReference type="SAM" id="Phobius"/>
    </source>
</evidence>
<proteinExistence type="inferred from homology"/>
<evidence type="ECO:0000313" key="10">
    <source>
        <dbReference type="EMBL" id="AKU92196.1"/>
    </source>
</evidence>
<keyword evidence="8" id="KW-1133">Transmembrane helix</keyword>
<keyword evidence="3" id="KW-0285">Flavoprotein</keyword>
<keyword evidence="8" id="KW-0812">Transmembrane</keyword>
<reference evidence="10 11" key="1">
    <citation type="submission" date="2015-08" db="EMBL/GenBank/DDBJ databases">
        <authorList>
            <person name="Babu N.S."/>
            <person name="Beckwith C.J."/>
            <person name="Beseler K.G."/>
            <person name="Brison A."/>
            <person name="Carone J.V."/>
            <person name="Caskin T.P."/>
            <person name="Diamond M."/>
            <person name="Durham M.E."/>
            <person name="Foxe J.M."/>
            <person name="Go M."/>
            <person name="Henderson B.A."/>
            <person name="Jones I.B."/>
            <person name="McGettigan J.A."/>
            <person name="Micheletti S.J."/>
            <person name="Nasrallah M.E."/>
            <person name="Ortiz D."/>
            <person name="Piller C.R."/>
            <person name="Privatt S.R."/>
            <person name="Schneider S.L."/>
            <person name="Sharp S."/>
            <person name="Smith T.C."/>
            <person name="Stanton J.D."/>
            <person name="Ullery H.E."/>
            <person name="Wilson R.J."/>
            <person name="Serrano M.G."/>
            <person name="Buck G."/>
            <person name="Lee V."/>
            <person name="Wang Y."/>
            <person name="Carvalho R."/>
            <person name="Voegtly L."/>
            <person name="Shi R."/>
            <person name="Duckworth R."/>
            <person name="Johnson A."/>
            <person name="Loviza R."/>
            <person name="Walstead R."/>
            <person name="Shah Z."/>
            <person name="Kiflezghi M."/>
            <person name="Wade K."/>
            <person name="Ball S.L."/>
            <person name="Bradley K.W."/>
            <person name="Asai D.J."/>
            <person name="Bowman C.A."/>
            <person name="Russell D.A."/>
            <person name="Pope W.H."/>
            <person name="Jacobs-Sera D."/>
            <person name="Hendrix R.W."/>
            <person name="Hatfull G.F."/>
        </authorList>
    </citation>
    <scope>NUCLEOTIDE SEQUENCE [LARGE SCALE GENOMIC DNA]</scope>
    <source>
        <strain evidence="10 11">DSM 27710</strain>
    </source>
</reference>
<accession>A0A0K1PFJ0</accession>
<dbReference type="PATRIC" id="fig|1391653.3.peg.2686"/>
<evidence type="ECO:0000256" key="5">
    <source>
        <dbReference type="ARBA" id="ARBA00023002"/>
    </source>
</evidence>
<dbReference type="Proteomes" id="UP000055590">
    <property type="component" value="Chromosome"/>
</dbReference>
<gene>
    <name evidence="10" type="ORF">AKJ08_2583</name>
</gene>
<dbReference type="EC" id="1.6.5.9" evidence="2"/>
<dbReference type="Gene3D" id="3.50.50.100">
    <property type="match status" value="1"/>
</dbReference>
<evidence type="ECO:0000256" key="6">
    <source>
        <dbReference type="ARBA" id="ARBA00023027"/>
    </source>
</evidence>
<dbReference type="STRING" id="1391653.AKJ08_2583"/>
<evidence type="ECO:0000313" key="11">
    <source>
        <dbReference type="Proteomes" id="UP000055590"/>
    </source>
</evidence>
<evidence type="ECO:0000256" key="1">
    <source>
        <dbReference type="ARBA" id="ARBA00005272"/>
    </source>
</evidence>
<keyword evidence="5" id="KW-0560">Oxidoreductase</keyword>
<organism evidence="10 11">
    <name type="scientific">Vulgatibacter incomptus</name>
    <dbReference type="NCBI Taxonomy" id="1391653"/>
    <lineage>
        <taxon>Bacteria</taxon>
        <taxon>Pseudomonadati</taxon>
        <taxon>Myxococcota</taxon>
        <taxon>Myxococcia</taxon>
        <taxon>Myxococcales</taxon>
        <taxon>Cystobacterineae</taxon>
        <taxon>Vulgatibacteraceae</taxon>
        <taxon>Vulgatibacter</taxon>
    </lineage>
</organism>
<comment type="similarity">
    <text evidence="1">Belongs to the NADH dehydrogenase family.</text>
</comment>
<dbReference type="PRINTS" id="PR00411">
    <property type="entry name" value="PNDRDTASEI"/>
</dbReference>
<dbReference type="EMBL" id="CP012332">
    <property type="protein sequence ID" value="AKU92196.1"/>
    <property type="molecule type" value="Genomic_DNA"/>
</dbReference>
<dbReference type="AlphaFoldDB" id="A0A0K1PFJ0"/>
<evidence type="ECO:0000256" key="4">
    <source>
        <dbReference type="ARBA" id="ARBA00022827"/>
    </source>
</evidence>
<dbReference type="PANTHER" id="PTHR43706">
    <property type="entry name" value="NADH DEHYDROGENASE"/>
    <property type="match status" value="1"/>
</dbReference>
<keyword evidence="6" id="KW-0520">NAD</keyword>
<evidence type="ECO:0000256" key="2">
    <source>
        <dbReference type="ARBA" id="ARBA00012637"/>
    </source>
</evidence>
<feature type="domain" description="FAD/NAD(P)-binding" evidence="9">
    <location>
        <begin position="4"/>
        <end position="321"/>
    </location>
</feature>
<evidence type="ECO:0000256" key="7">
    <source>
        <dbReference type="ARBA" id="ARBA00047599"/>
    </source>
</evidence>
<name>A0A0K1PFJ0_9BACT</name>
<dbReference type="InterPro" id="IPR023753">
    <property type="entry name" value="FAD/NAD-binding_dom"/>
</dbReference>
<dbReference type="Pfam" id="PF07992">
    <property type="entry name" value="Pyr_redox_2"/>
    <property type="match status" value="1"/>
</dbReference>
<comment type="catalytic activity">
    <reaction evidence="7">
        <text>a quinone + NADH + H(+) = a quinol + NAD(+)</text>
        <dbReference type="Rhea" id="RHEA:46160"/>
        <dbReference type="ChEBI" id="CHEBI:15378"/>
        <dbReference type="ChEBI" id="CHEBI:24646"/>
        <dbReference type="ChEBI" id="CHEBI:57540"/>
        <dbReference type="ChEBI" id="CHEBI:57945"/>
        <dbReference type="ChEBI" id="CHEBI:132124"/>
        <dbReference type="EC" id="1.6.5.9"/>
    </reaction>
</comment>
<dbReference type="InterPro" id="IPR045024">
    <property type="entry name" value="NDH-2"/>
</dbReference>
<feature type="transmembrane region" description="Helical" evidence="8">
    <location>
        <begin position="368"/>
        <end position="385"/>
    </location>
</feature>